<keyword evidence="2" id="KW-1185">Reference proteome</keyword>
<comment type="caution">
    <text evidence="1">The sequence shown here is derived from an EMBL/GenBank/DDBJ whole genome shotgun (WGS) entry which is preliminary data.</text>
</comment>
<evidence type="ECO:0000313" key="2">
    <source>
        <dbReference type="Proteomes" id="UP001350748"/>
    </source>
</evidence>
<evidence type="ECO:0008006" key="3">
    <source>
        <dbReference type="Google" id="ProtNLM"/>
    </source>
</evidence>
<accession>A0ABU7XF21</accession>
<proteinExistence type="predicted"/>
<protein>
    <recommendedName>
        <fullName evidence="3">DUF4145 domain-containing protein</fullName>
    </recommendedName>
</protein>
<dbReference type="Proteomes" id="UP001350748">
    <property type="component" value="Unassembled WGS sequence"/>
</dbReference>
<sequence>MAQKLEINVNIDELAGIADLGVRRAAVFMGLGLNAARRDDFNDYELRKLPIMPGQTGVPIDFVPSGLAEEEVRKFKEHFATWVIGCGLRELLEHYALFLDRVHEACLLVACKNKRLELSNPQKAQKEFENNLGIPRKLDKLLERFRFGPNEADSIKSLYAARNALTHDLGVIKPTRCASGHSFQISWKTFDIFAQGEETGAIHTMPQLIGQKTEEPMIICGKAVMRERAFPVGSNIVFSQQDLWEICSFFRLFAIPSTRNGFLEFLKAEGVPIRIIDPHSVEA</sequence>
<gene>
    <name evidence="1" type="ORF">V3H18_05480</name>
</gene>
<name>A0ABU7XF21_9HYPH</name>
<dbReference type="RefSeq" id="WP_332080945.1">
    <property type="nucleotide sequence ID" value="NZ_JAZHYN010000011.1"/>
</dbReference>
<organism evidence="1 2">
    <name type="scientific">Methylocystis borbori</name>
    <dbReference type="NCBI Taxonomy" id="3118750"/>
    <lineage>
        <taxon>Bacteria</taxon>
        <taxon>Pseudomonadati</taxon>
        <taxon>Pseudomonadota</taxon>
        <taxon>Alphaproteobacteria</taxon>
        <taxon>Hyphomicrobiales</taxon>
        <taxon>Methylocystaceae</taxon>
        <taxon>Methylocystis</taxon>
    </lineage>
</organism>
<dbReference type="EMBL" id="JAZHYN010000011">
    <property type="protein sequence ID" value="MEF3365983.1"/>
    <property type="molecule type" value="Genomic_DNA"/>
</dbReference>
<evidence type="ECO:0000313" key="1">
    <source>
        <dbReference type="EMBL" id="MEF3365983.1"/>
    </source>
</evidence>
<reference evidence="1 2" key="1">
    <citation type="submission" date="2024-02" db="EMBL/GenBank/DDBJ databases">
        <authorList>
            <person name="Grouzdev D."/>
        </authorList>
    </citation>
    <scope>NUCLEOTIDE SEQUENCE [LARGE SCALE GENOMIC DNA]</scope>
    <source>
        <strain evidence="1 2">9N</strain>
    </source>
</reference>